<dbReference type="PANTHER" id="PTHR43065:SF10">
    <property type="entry name" value="PEROXIDE STRESS-ACTIVATED HISTIDINE KINASE MAK3"/>
    <property type="match status" value="1"/>
</dbReference>
<dbReference type="Gene3D" id="3.40.190.10">
    <property type="entry name" value="Periplasmic binding protein-like II"/>
    <property type="match status" value="2"/>
</dbReference>
<keyword evidence="3" id="KW-0597">Phosphoprotein</keyword>
<dbReference type="eggNOG" id="COG3221">
    <property type="taxonomic scope" value="Bacteria"/>
</dbReference>
<evidence type="ECO:0000313" key="12">
    <source>
        <dbReference type="Proteomes" id="UP000008291"/>
    </source>
</evidence>
<dbReference type="SMART" id="SM00388">
    <property type="entry name" value="HisKA"/>
    <property type="match status" value="1"/>
</dbReference>
<dbReference type="SUPFAM" id="SSF55874">
    <property type="entry name" value="ATPase domain of HSP90 chaperone/DNA topoisomerase II/histidine kinase"/>
    <property type="match status" value="1"/>
</dbReference>
<evidence type="ECO:0000256" key="3">
    <source>
        <dbReference type="ARBA" id="ARBA00022553"/>
    </source>
</evidence>
<evidence type="ECO:0000313" key="11">
    <source>
        <dbReference type="EMBL" id="AAZ97697.1"/>
    </source>
</evidence>
<dbReference type="SMART" id="SM00387">
    <property type="entry name" value="HATPase_c"/>
    <property type="match status" value="1"/>
</dbReference>
<dbReference type="InterPro" id="IPR005467">
    <property type="entry name" value="His_kinase_dom"/>
</dbReference>
<dbReference type="STRING" id="292415.Tbd_1744"/>
<evidence type="ECO:0000256" key="4">
    <source>
        <dbReference type="ARBA" id="ARBA00022679"/>
    </source>
</evidence>
<dbReference type="Proteomes" id="UP000008291">
    <property type="component" value="Chromosome"/>
</dbReference>
<sequence>MSINWANARCTFHAGPSPSHRQRASQIERSARINSLRRIQRIVIGILAVLVFVPAARAQAEAAPVRIGVLAFLGWEAAFSDWGPLAQHLGSALPGRRFALAYYDAAGLREAVRREEVDFVITNSGHYAALESELGISRIATLDSPSVPSPARAIGSAVIARADRDDLEVLADLKGQRVAAVGEEAFGGFQVAWRELRRQGIEPEDFAQLDFLGFPISRIVTAIADGEADAGIVRACLLEELARSGAVRLADFKVLSPRREPGFSCGLSTELYPDWPIATLRHTDLRLAKAVAAALLAMPPTPKGYAWTAPVDYRPVHDLFRDLEIGPYSYLGENTLQALARRHWPFLLFFFAALGGWVIHAVRVEQQVHARTAALRAALAERDAAEAGMRAHQEQLDHLSRLSVLGELSGTLAHELNQPLAAIGNYAQSLLRRLESGRYTPAILAEASEEIAVQAERAGGIVRRIRAFASKRAAVREKRPLREVVQEATTLFGAMLPAAPRVEIDDRLPAGAVVDADVLQMQQVLLNLLKNAADAMQELAPRERAIGLVLDQVGPHYRIGVRDRGAGVPAGSAQHLFEPFFTTKPDGMGLGLSICKTIVEAHGGRLWAEANAAPPGMTFFFTLPADAQLA</sequence>
<dbReference type="Pfam" id="PF00512">
    <property type="entry name" value="HisKA"/>
    <property type="match status" value="1"/>
</dbReference>
<dbReference type="SUPFAM" id="SSF47384">
    <property type="entry name" value="Homodimeric domain of signal transducing histidine kinase"/>
    <property type="match status" value="1"/>
</dbReference>
<evidence type="ECO:0000256" key="8">
    <source>
        <dbReference type="ARBA" id="ARBA00023012"/>
    </source>
</evidence>
<dbReference type="HOGENOM" id="CLU_011260_2_0_4"/>
<organism evidence="11 12">
    <name type="scientific">Thiobacillus denitrificans (strain ATCC 25259 / T1)</name>
    <dbReference type="NCBI Taxonomy" id="292415"/>
    <lineage>
        <taxon>Bacteria</taxon>
        <taxon>Pseudomonadati</taxon>
        <taxon>Pseudomonadota</taxon>
        <taxon>Betaproteobacteria</taxon>
        <taxon>Nitrosomonadales</taxon>
        <taxon>Thiobacillaceae</taxon>
        <taxon>Thiobacillus</taxon>
    </lineage>
</organism>
<dbReference type="OrthoDB" id="1931120at2"/>
<dbReference type="PANTHER" id="PTHR43065">
    <property type="entry name" value="SENSOR HISTIDINE KINASE"/>
    <property type="match status" value="1"/>
</dbReference>
<keyword evidence="9" id="KW-0812">Transmembrane</keyword>
<evidence type="ECO:0000256" key="2">
    <source>
        <dbReference type="ARBA" id="ARBA00012438"/>
    </source>
</evidence>
<dbReference type="InterPro" id="IPR003661">
    <property type="entry name" value="HisK_dim/P_dom"/>
</dbReference>
<protein>
    <recommendedName>
        <fullName evidence="2">histidine kinase</fullName>
        <ecNumber evidence="2">2.7.13.3</ecNumber>
    </recommendedName>
</protein>
<dbReference type="InterPro" id="IPR036890">
    <property type="entry name" value="HATPase_C_sf"/>
</dbReference>
<evidence type="ECO:0000259" key="10">
    <source>
        <dbReference type="PROSITE" id="PS50109"/>
    </source>
</evidence>
<dbReference type="InterPro" id="IPR004358">
    <property type="entry name" value="Sig_transdc_His_kin-like_C"/>
</dbReference>
<dbReference type="GO" id="GO:0000155">
    <property type="term" value="F:phosphorelay sensor kinase activity"/>
    <property type="evidence" value="ECO:0007669"/>
    <property type="project" value="InterPro"/>
</dbReference>
<keyword evidence="5" id="KW-0547">Nucleotide-binding</keyword>
<accession>Q3SI36</accession>
<dbReference type="EMBL" id="CP000116">
    <property type="protein sequence ID" value="AAZ97697.1"/>
    <property type="molecule type" value="Genomic_DNA"/>
</dbReference>
<name>Q3SI36_THIDA</name>
<keyword evidence="9" id="KW-0472">Membrane</keyword>
<evidence type="ECO:0000256" key="5">
    <source>
        <dbReference type="ARBA" id="ARBA00022741"/>
    </source>
</evidence>
<dbReference type="Pfam" id="PF12974">
    <property type="entry name" value="Phosphonate-bd"/>
    <property type="match status" value="1"/>
</dbReference>
<feature type="transmembrane region" description="Helical" evidence="9">
    <location>
        <begin position="39"/>
        <end position="56"/>
    </location>
</feature>
<dbReference type="SUPFAM" id="SSF53850">
    <property type="entry name" value="Periplasmic binding protein-like II"/>
    <property type="match status" value="1"/>
</dbReference>
<keyword evidence="4" id="KW-0808">Transferase</keyword>
<dbReference type="GO" id="GO:0005524">
    <property type="term" value="F:ATP binding"/>
    <property type="evidence" value="ECO:0007669"/>
    <property type="project" value="UniProtKB-KW"/>
</dbReference>
<dbReference type="AlphaFoldDB" id="Q3SI36"/>
<feature type="domain" description="Histidine kinase" evidence="10">
    <location>
        <begin position="411"/>
        <end position="627"/>
    </location>
</feature>
<dbReference type="PRINTS" id="PR00344">
    <property type="entry name" value="BCTRLSENSOR"/>
</dbReference>
<evidence type="ECO:0000256" key="6">
    <source>
        <dbReference type="ARBA" id="ARBA00022777"/>
    </source>
</evidence>
<gene>
    <name evidence="11" type="ordered locus">Tbd_1744</name>
</gene>
<keyword evidence="9" id="KW-1133">Transmembrane helix</keyword>
<dbReference type="Gene3D" id="3.30.565.10">
    <property type="entry name" value="Histidine kinase-like ATPase, C-terminal domain"/>
    <property type="match status" value="1"/>
</dbReference>
<keyword evidence="12" id="KW-1185">Reference proteome</keyword>
<evidence type="ECO:0000256" key="9">
    <source>
        <dbReference type="SAM" id="Phobius"/>
    </source>
</evidence>
<dbReference type="EC" id="2.7.13.3" evidence="2"/>
<dbReference type="CDD" id="cd00082">
    <property type="entry name" value="HisKA"/>
    <property type="match status" value="1"/>
</dbReference>
<evidence type="ECO:0000256" key="7">
    <source>
        <dbReference type="ARBA" id="ARBA00022840"/>
    </source>
</evidence>
<dbReference type="KEGG" id="tbd:Tbd_1744"/>
<comment type="catalytic activity">
    <reaction evidence="1">
        <text>ATP + protein L-histidine = ADP + protein N-phospho-L-histidine.</text>
        <dbReference type="EC" id="2.7.13.3"/>
    </reaction>
</comment>
<keyword evidence="8" id="KW-0902">Two-component regulatory system</keyword>
<proteinExistence type="predicted"/>
<keyword evidence="7" id="KW-0067">ATP-binding</keyword>
<reference evidence="11 12" key="1">
    <citation type="journal article" date="2006" name="J. Bacteriol.">
        <title>The genome sequence of the obligately chemolithoautotrophic, facultatively anaerobic bacterium Thiobacillus denitrificans.</title>
        <authorList>
            <person name="Beller H.R."/>
            <person name="Chain P.S."/>
            <person name="Letain T.E."/>
            <person name="Chakicherla A."/>
            <person name="Larimer F.W."/>
            <person name="Richardson P.M."/>
            <person name="Coleman M.A."/>
            <person name="Wood A.P."/>
            <person name="Kelly D.P."/>
        </authorList>
    </citation>
    <scope>NUCLEOTIDE SEQUENCE [LARGE SCALE GENOMIC DNA]</scope>
    <source>
        <strain evidence="11 12">ATCC 25259</strain>
    </source>
</reference>
<dbReference type="InterPro" id="IPR003594">
    <property type="entry name" value="HATPase_dom"/>
</dbReference>
<dbReference type="eggNOG" id="COG4191">
    <property type="taxonomic scope" value="Bacteria"/>
</dbReference>
<keyword evidence="6 11" id="KW-0418">Kinase</keyword>
<dbReference type="Gene3D" id="1.10.287.130">
    <property type="match status" value="1"/>
</dbReference>
<evidence type="ECO:0000256" key="1">
    <source>
        <dbReference type="ARBA" id="ARBA00000085"/>
    </source>
</evidence>
<dbReference type="Pfam" id="PF02518">
    <property type="entry name" value="HATPase_c"/>
    <property type="match status" value="1"/>
</dbReference>
<dbReference type="InterPro" id="IPR036097">
    <property type="entry name" value="HisK_dim/P_sf"/>
</dbReference>
<dbReference type="PROSITE" id="PS50109">
    <property type="entry name" value="HIS_KIN"/>
    <property type="match status" value="1"/>
</dbReference>